<organism evidence="1 2">
    <name type="scientific">Portunus trituberculatus</name>
    <name type="common">Swimming crab</name>
    <name type="synonym">Neptunus trituberculatus</name>
    <dbReference type="NCBI Taxonomy" id="210409"/>
    <lineage>
        <taxon>Eukaryota</taxon>
        <taxon>Metazoa</taxon>
        <taxon>Ecdysozoa</taxon>
        <taxon>Arthropoda</taxon>
        <taxon>Crustacea</taxon>
        <taxon>Multicrustacea</taxon>
        <taxon>Malacostraca</taxon>
        <taxon>Eumalacostraca</taxon>
        <taxon>Eucarida</taxon>
        <taxon>Decapoda</taxon>
        <taxon>Pleocyemata</taxon>
        <taxon>Brachyura</taxon>
        <taxon>Eubrachyura</taxon>
        <taxon>Portunoidea</taxon>
        <taxon>Portunidae</taxon>
        <taxon>Portuninae</taxon>
        <taxon>Portunus</taxon>
    </lineage>
</organism>
<comment type="caution">
    <text evidence="1">The sequence shown here is derived from an EMBL/GenBank/DDBJ whole genome shotgun (WGS) entry which is preliminary data.</text>
</comment>
<evidence type="ECO:0000313" key="1">
    <source>
        <dbReference type="EMBL" id="MPC14351.1"/>
    </source>
</evidence>
<reference evidence="1 2" key="1">
    <citation type="submission" date="2019-05" db="EMBL/GenBank/DDBJ databases">
        <title>Another draft genome of Portunus trituberculatus and its Hox gene families provides insights of decapod evolution.</title>
        <authorList>
            <person name="Jeong J.-H."/>
            <person name="Song I."/>
            <person name="Kim S."/>
            <person name="Choi T."/>
            <person name="Kim D."/>
            <person name="Ryu S."/>
            <person name="Kim W."/>
        </authorList>
    </citation>
    <scope>NUCLEOTIDE SEQUENCE [LARGE SCALE GENOMIC DNA]</scope>
    <source>
        <tissue evidence="1">Muscle</tissue>
    </source>
</reference>
<dbReference type="Proteomes" id="UP000324222">
    <property type="component" value="Unassembled WGS sequence"/>
</dbReference>
<gene>
    <name evidence="1" type="ORF">E2C01_007117</name>
</gene>
<dbReference type="AlphaFoldDB" id="A0A5B7CZL7"/>
<protein>
    <submittedName>
        <fullName evidence="1">Uncharacterized protein</fullName>
    </submittedName>
</protein>
<proteinExistence type="predicted"/>
<accession>A0A5B7CZL7</accession>
<name>A0A5B7CZL7_PORTR</name>
<dbReference type="EMBL" id="VSRR010000345">
    <property type="protein sequence ID" value="MPC14351.1"/>
    <property type="molecule type" value="Genomic_DNA"/>
</dbReference>
<sequence>MEFTMAGNPQVTLSTPRHATQAARASLLPAAWEREQWRRCARTLTRGSSNSESDPKEQTDRSLNLLTLMAAKLHSARPARFTAQQRHRAGGGAGEVAAAAAGTITRAVRGAVQGHAFIIQLASLDVSYKFQQPQWQQSDRLSVSLQAINTFPAGRHGLATPVTHSFRAPHVHYTLAPLRSAKCTWRAAAPLPCGRDR</sequence>
<evidence type="ECO:0000313" key="2">
    <source>
        <dbReference type="Proteomes" id="UP000324222"/>
    </source>
</evidence>
<keyword evidence="2" id="KW-1185">Reference proteome</keyword>